<organism evidence="1 2">
    <name type="scientific">Mycena venus</name>
    <dbReference type="NCBI Taxonomy" id="2733690"/>
    <lineage>
        <taxon>Eukaryota</taxon>
        <taxon>Fungi</taxon>
        <taxon>Dikarya</taxon>
        <taxon>Basidiomycota</taxon>
        <taxon>Agaricomycotina</taxon>
        <taxon>Agaricomycetes</taxon>
        <taxon>Agaricomycetidae</taxon>
        <taxon>Agaricales</taxon>
        <taxon>Marasmiineae</taxon>
        <taxon>Mycenaceae</taxon>
        <taxon>Mycena</taxon>
    </lineage>
</organism>
<sequence>MVIVGNARLERALPYDPAVLRASSRAQTGRRIFLRLKLSFSLHSPFFLLTLLLCPRISSPLPSAPTLHALDPSLSILSAAPMHTDHISLSLLGAVEGRARVFDATGASHVLIRWLGGEALFGGGCEPMPVPAVGQPRDQSL</sequence>
<reference evidence="1" key="1">
    <citation type="submission" date="2020-05" db="EMBL/GenBank/DDBJ databases">
        <title>Mycena genomes resolve the evolution of fungal bioluminescence.</title>
        <authorList>
            <person name="Tsai I.J."/>
        </authorList>
    </citation>
    <scope>NUCLEOTIDE SEQUENCE</scope>
    <source>
        <strain evidence="1">CCC161011</strain>
    </source>
</reference>
<evidence type="ECO:0000313" key="2">
    <source>
        <dbReference type="Proteomes" id="UP000620124"/>
    </source>
</evidence>
<comment type="caution">
    <text evidence="1">The sequence shown here is derived from an EMBL/GenBank/DDBJ whole genome shotgun (WGS) entry which is preliminary data.</text>
</comment>
<dbReference type="Proteomes" id="UP000620124">
    <property type="component" value="Unassembled WGS sequence"/>
</dbReference>
<proteinExistence type="predicted"/>
<dbReference type="AlphaFoldDB" id="A0A8H7CKY1"/>
<gene>
    <name evidence="1" type="ORF">MVEN_01990000</name>
</gene>
<evidence type="ECO:0000313" key="1">
    <source>
        <dbReference type="EMBL" id="KAF7339133.1"/>
    </source>
</evidence>
<dbReference type="EMBL" id="JACAZI010000020">
    <property type="protein sequence ID" value="KAF7339133.1"/>
    <property type="molecule type" value="Genomic_DNA"/>
</dbReference>
<name>A0A8H7CKY1_9AGAR</name>
<keyword evidence="2" id="KW-1185">Reference proteome</keyword>
<accession>A0A8H7CKY1</accession>
<protein>
    <submittedName>
        <fullName evidence="1">Uncharacterized protein</fullName>
    </submittedName>
</protein>